<feature type="compositionally biased region" description="Pro residues" evidence="1">
    <location>
        <begin position="124"/>
        <end position="137"/>
    </location>
</feature>
<proteinExistence type="predicted"/>
<keyword evidence="2" id="KW-0812">Transmembrane</keyword>
<dbReference type="AlphaFoldDB" id="A0A838L797"/>
<evidence type="ECO:0000259" key="3">
    <source>
        <dbReference type="PROSITE" id="PS51724"/>
    </source>
</evidence>
<dbReference type="InterPro" id="IPR036680">
    <property type="entry name" value="SPOR-like_sf"/>
</dbReference>
<feature type="region of interest" description="Disordered" evidence="1">
    <location>
        <begin position="116"/>
        <end position="171"/>
    </location>
</feature>
<evidence type="ECO:0000313" key="4">
    <source>
        <dbReference type="EMBL" id="MBA2933428.1"/>
    </source>
</evidence>
<sequence>MGGNADEDRLPWLEPVEDETAEEGVSAGRLIAGLVAALVILGCVVGGVYWLKQRVSGPVQTADGGPATIAAPAGPYKTKPAEEGGMQVKGQGDSAYAASEGADPNAKIDLSKVPEAPIAKGTPAPQPEAPKPTPAPAKPVETAKAPAPAPVRPAPTPKPAAPAPAPVQTAEAPAAGGTIQLGALPSEAAANAAWKSLSGRYGYLAALQHSVVKADVNGKTYYRLRAAAGGDASSVCSKLKVAGEACTVVK</sequence>
<dbReference type="PROSITE" id="PS51724">
    <property type="entry name" value="SPOR"/>
    <property type="match status" value="1"/>
</dbReference>
<feature type="domain" description="SPOR" evidence="3">
    <location>
        <begin position="171"/>
        <end position="250"/>
    </location>
</feature>
<dbReference type="Proteomes" id="UP000570166">
    <property type="component" value="Unassembled WGS sequence"/>
</dbReference>
<dbReference type="Gene3D" id="3.30.70.1070">
    <property type="entry name" value="Sporulation related repeat"/>
    <property type="match status" value="1"/>
</dbReference>
<evidence type="ECO:0000256" key="1">
    <source>
        <dbReference type="SAM" id="MobiDB-lite"/>
    </source>
</evidence>
<evidence type="ECO:0000313" key="5">
    <source>
        <dbReference type="Proteomes" id="UP000570166"/>
    </source>
</evidence>
<dbReference type="GO" id="GO:0042834">
    <property type="term" value="F:peptidoglycan binding"/>
    <property type="evidence" value="ECO:0007669"/>
    <property type="project" value="InterPro"/>
</dbReference>
<evidence type="ECO:0000256" key="2">
    <source>
        <dbReference type="SAM" id="Phobius"/>
    </source>
</evidence>
<protein>
    <submittedName>
        <fullName evidence="4">SPOR domain-containing protein</fullName>
    </submittedName>
</protein>
<feature type="compositionally biased region" description="Pro residues" evidence="1">
    <location>
        <begin position="147"/>
        <end position="165"/>
    </location>
</feature>
<accession>A0A838L797</accession>
<dbReference type="EMBL" id="JACEIB010000003">
    <property type="protein sequence ID" value="MBA2933428.1"/>
    <property type="molecule type" value="Genomic_DNA"/>
</dbReference>
<name>A0A838L797_9SPHN</name>
<dbReference type="InterPro" id="IPR007730">
    <property type="entry name" value="SPOR-like_dom"/>
</dbReference>
<feature type="transmembrane region" description="Helical" evidence="2">
    <location>
        <begin position="30"/>
        <end position="51"/>
    </location>
</feature>
<keyword evidence="2" id="KW-1133">Transmembrane helix</keyword>
<keyword evidence="5" id="KW-1185">Reference proteome</keyword>
<feature type="compositionally biased region" description="Low complexity" evidence="1">
    <location>
        <begin position="66"/>
        <end position="75"/>
    </location>
</feature>
<reference evidence="4 5" key="1">
    <citation type="submission" date="2020-07" db="EMBL/GenBank/DDBJ databases">
        <authorList>
            <person name="Sun Q."/>
        </authorList>
    </citation>
    <scope>NUCLEOTIDE SEQUENCE [LARGE SCALE GENOMIC DNA]</scope>
    <source>
        <strain evidence="4 5">CGMCC 1.13654</strain>
    </source>
</reference>
<feature type="region of interest" description="Disordered" evidence="1">
    <location>
        <begin position="66"/>
        <end position="102"/>
    </location>
</feature>
<keyword evidence="2" id="KW-0472">Membrane</keyword>
<dbReference type="Pfam" id="PF05036">
    <property type="entry name" value="SPOR"/>
    <property type="match status" value="1"/>
</dbReference>
<gene>
    <name evidence="4" type="ORF">HZF05_04890</name>
</gene>
<organism evidence="4 5">
    <name type="scientific">Sphingomonas chungangi</name>
    <dbReference type="NCBI Taxonomy" id="2683589"/>
    <lineage>
        <taxon>Bacteria</taxon>
        <taxon>Pseudomonadati</taxon>
        <taxon>Pseudomonadota</taxon>
        <taxon>Alphaproteobacteria</taxon>
        <taxon>Sphingomonadales</taxon>
        <taxon>Sphingomonadaceae</taxon>
        <taxon>Sphingomonas</taxon>
    </lineage>
</organism>
<comment type="caution">
    <text evidence="4">The sequence shown here is derived from an EMBL/GenBank/DDBJ whole genome shotgun (WGS) entry which is preliminary data.</text>
</comment>